<keyword evidence="1 2" id="KW-0694">RNA-binding</keyword>
<dbReference type="SUPFAM" id="SSF54928">
    <property type="entry name" value="RNA-binding domain, RBD"/>
    <property type="match status" value="1"/>
</dbReference>
<evidence type="ECO:0000256" key="2">
    <source>
        <dbReference type="PROSITE-ProRule" id="PRU00176"/>
    </source>
</evidence>
<dbReference type="GeneID" id="105849083"/>
<dbReference type="Gene3D" id="3.30.70.330">
    <property type="match status" value="1"/>
</dbReference>
<proteinExistence type="predicted"/>
<keyword evidence="4" id="KW-1185">Reference proteome</keyword>
<dbReference type="SMART" id="SM00360">
    <property type="entry name" value="RRM"/>
    <property type="match status" value="1"/>
</dbReference>
<dbReference type="PANTHER" id="PTHR11176:SF57">
    <property type="entry name" value="PROTEIN BOULE"/>
    <property type="match status" value="1"/>
</dbReference>
<evidence type="ECO:0000313" key="4">
    <source>
        <dbReference type="Proteomes" id="UP001652625"/>
    </source>
</evidence>
<reference evidence="5" key="1">
    <citation type="submission" date="2025-08" db="UniProtKB">
        <authorList>
            <consortium name="RefSeq"/>
        </authorList>
    </citation>
    <scope>IDENTIFICATION</scope>
</reference>
<evidence type="ECO:0000259" key="3">
    <source>
        <dbReference type="PROSITE" id="PS50102"/>
    </source>
</evidence>
<dbReference type="PROSITE" id="PS50102">
    <property type="entry name" value="RRM"/>
    <property type="match status" value="1"/>
</dbReference>
<name>A0ABM4BP48_HYDVU</name>
<dbReference type="InterPro" id="IPR000504">
    <property type="entry name" value="RRM_dom"/>
</dbReference>
<dbReference type="Pfam" id="PF00076">
    <property type="entry name" value="RRM_1"/>
    <property type="match status" value="1"/>
</dbReference>
<accession>A0ABM4BP48</accession>
<evidence type="ECO:0000256" key="1">
    <source>
        <dbReference type="ARBA" id="ARBA00022884"/>
    </source>
</evidence>
<evidence type="ECO:0000313" key="5">
    <source>
        <dbReference type="RefSeq" id="XP_065650899.1"/>
    </source>
</evidence>
<gene>
    <name evidence="5" type="primary">LOC105849083</name>
</gene>
<sequence>MDSSIYINGMRYRNRVFVGGLIKTTNAADIAKYFSEFGKVLDAKVVFNDNGNSKGYGFVTFNNEKSVKSVLKACPLYLNGKKLNIGPAIRKQAPDSIGESVLVVKAPKIKFYPPNREKPDNNSLDPSHIIPLQNYTTVPYFIDNYGTTYFF</sequence>
<organism evidence="4 5">
    <name type="scientific">Hydra vulgaris</name>
    <name type="common">Hydra</name>
    <name type="synonym">Hydra attenuata</name>
    <dbReference type="NCBI Taxonomy" id="6087"/>
    <lineage>
        <taxon>Eukaryota</taxon>
        <taxon>Metazoa</taxon>
        <taxon>Cnidaria</taxon>
        <taxon>Hydrozoa</taxon>
        <taxon>Hydroidolina</taxon>
        <taxon>Anthoathecata</taxon>
        <taxon>Aplanulata</taxon>
        <taxon>Hydridae</taxon>
        <taxon>Hydra</taxon>
    </lineage>
</organism>
<protein>
    <submittedName>
        <fullName evidence="5">Protein boule-like isoform X2</fullName>
    </submittedName>
</protein>
<dbReference type="Proteomes" id="UP001652625">
    <property type="component" value="Chromosome 04"/>
</dbReference>
<dbReference type="InterPro" id="IPR012677">
    <property type="entry name" value="Nucleotide-bd_a/b_plait_sf"/>
</dbReference>
<dbReference type="PANTHER" id="PTHR11176">
    <property type="entry name" value="BOULE-RELATED"/>
    <property type="match status" value="1"/>
</dbReference>
<dbReference type="InterPro" id="IPR035979">
    <property type="entry name" value="RBD_domain_sf"/>
</dbReference>
<dbReference type="RefSeq" id="XP_065650899.1">
    <property type="nucleotide sequence ID" value="XM_065794827.1"/>
</dbReference>
<feature type="domain" description="RRM" evidence="3">
    <location>
        <begin position="14"/>
        <end position="96"/>
    </location>
</feature>